<dbReference type="Gramene" id="OMO66234">
    <property type="protein sequence ID" value="OMO66234"/>
    <property type="gene ID" value="CCACVL1_21256"/>
</dbReference>
<keyword evidence="4" id="KW-1185">Reference proteome</keyword>
<feature type="region of interest" description="Disordered" evidence="1">
    <location>
        <begin position="223"/>
        <end position="258"/>
    </location>
</feature>
<proteinExistence type="predicted"/>
<reference evidence="3 4" key="1">
    <citation type="submission" date="2013-09" db="EMBL/GenBank/DDBJ databases">
        <title>Corchorus capsularis genome sequencing.</title>
        <authorList>
            <person name="Alam M."/>
            <person name="Haque M.S."/>
            <person name="Islam M.S."/>
            <person name="Emdad E.M."/>
            <person name="Islam M.M."/>
            <person name="Ahmed B."/>
            <person name="Halim A."/>
            <person name="Hossen Q.M.M."/>
            <person name="Hossain M.Z."/>
            <person name="Ahmed R."/>
            <person name="Khan M.M."/>
            <person name="Islam R."/>
            <person name="Rashid M.M."/>
            <person name="Khan S.A."/>
            <person name="Rahman M.S."/>
            <person name="Alam M."/>
        </authorList>
    </citation>
    <scope>NUCLEOTIDE SEQUENCE [LARGE SCALE GENOMIC DNA]</scope>
    <source>
        <strain evidence="4">cv. CVL-1</strain>
        <tissue evidence="3">Whole seedling</tissue>
    </source>
</reference>
<feature type="compositionally biased region" description="Polar residues" evidence="1">
    <location>
        <begin position="235"/>
        <end position="249"/>
    </location>
</feature>
<dbReference type="EMBL" id="AWWV01012547">
    <property type="protein sequence ID" value="OMO66234.1"/>
    <property type="molecule type" value="Genomic_DNA"/>
</dbReference>
<dbReference type="OMA" id="CNSEIAV"/>
<protein>
    <submittedName>
        <fullName evidence="3">SANT associated</fullName>
    </submittedName>
</protein>
<dbReference type="OrthoDB" id="118550at2759"/>
<dbReference type="AlphaFoldDB" id="A0A1R3H7B7"/>
<feature type="compositionally biased region" description="Basic and acidic residues" evidence="1">
    <location>
        <begin position="289"/>
        <end position="301"/>
    </location>
</feature>
<accession>A0A1R3H7B7</accession>
<feature type="domain" description="SANTA" evidence="2">
    <location>
        <begin position="30"/>
        <end position="121"/>
    </location>
</feature>
<evidence type="ECO:0000313" key="3">
    <source>
        <dbReference type="EMBL" id="OMO66234.1"/>
    </source>
</evidence>
<feature type="region of interest" description="Disordered" evidence="1">
    <location>
        <begin position="354"/>
        <end position="445"/>
    </location>
</feature>
<dbReference type="InterPro" id="IPR053090">
    <property type="entry name" value="Centromere_KNL-2_homolog"/>
</dbReference>
<feature type="region of interest" description="Disordered" evidence="1">
    <location>
        <begin position="289"/>
        <end position="315"/>
    </location>
</feature>
<gene>
    <name evidence="3" type="ORF">CCACVL1_21256</name>
</gene>
<feature type="compositionally biased region" description="Basic and acidic residues" evidence="1">
    <location>
        <begin position="7"/>
        <end position="16"/>
    </location>
</feature>
<dbReference type="STRING" id="210143.A0A1R3H7B7"/>
<feature type="region of interest" description="Disordered" evidence="1">
    <location>
        <begin position="1"/>
        <end position="21"/>
    </location>
</feature>
<evidence type="ECO:0000256" key="1">
    <source>
        <dbReference type="SAM" id="MobiDB-lite"/>
    </source>
</evidence>
<dbReference type="InterPro" id="IPR015216">
    <property type="entry name" value="SANTA"/>
</dbReference>
<feature type="compositionally biased region" description="Basic and acidic residues" evidence="1">
    <location>
        <begin position="434"/>
        <end position="445"/>
    </location>
</feature>
<feature type="region of interest" description="Disordered" evidence="1">
    <location>
        <begin position="138"/>
        <end position="207"/>
    </location>
</feature>
<name>A0A1R3H7B7_COCAP</name>
<evidence type="ECO:0000259" key="2">
    <source>
        <dbReference type="Pfam" id="PF09133"/>
    </source>
</evidence>
<feature type="compositionally biased region" description="Basic and acidic residues" evidence="1">
    <location>
        <begin position="191"/>
        <end position="203"/>
    </location>
</feature>
<organism evidence="3 4">
    <name type="scientific">Corchorus capsularis</name>
    <name type="common">Jute</name>
    <dbReference type="NCBI Taxonomy" id="210143"/>
    <lineage>
        <taxon>Eukaryota</taxon>
        <taxon>Viridiplantae</taxon>
        <taxon>Streptophyta</taxon>
        <taxon>Embryophyta</taxon>
        <taxon>Tracheophyta</taxon>
        <taxon>Spermatophyta</taxon>
        <taxon>Magnoliopsida</taxon>
        <taxon>eudicotyledons</taxon>
        <taxon>Gunneridae</taxon>
        <taxon>Pentapetalae</taxon>
        <taxon>rosids</taxon>
        <taxon>malvids</taxon>
        <taxon>Malvales</taxon>
        <taxon>Malvaceae</taxon>
        <taxon>Grewioideae</taxon>
        <taxon>Apeibeae</taxon>
        <taxon>Corchorus</taxon>
    </lineage>
</organism>
<sequence length="526" mass="59114">MAPKTPGKNDDHDGQNDRNGGGSSYFQKTVCLYDWWLVKADKDFEGKTLAVAGSTSNELKVVRLFTSAPIVKRFDVFTLETADGICVCIKGFINKQRTTENGFSSEVFNHFTFGFPPYWEECAKKYFEEDVSAEIEVEPVPNSSKSATDTDPHFISTQSKHEKVVSQDEHVQMSSVENASKGSDVLNHAVKSSEVEERSKLDSAADMDCSHNVAEQTNAAVDDDSTNKHAANLPGSIQSVNHSPPNMETNKVKGRRSKNEVNVSQYFVGTKITRSNVRMTKFSQKENFKDGFSTTHKDRASGMEQKLNRKKPHNERLKVDSAVDMDSSHTVVEQTNAAADDGGTHKSAANLRGSFQSVNHSPSNTETNKENGRRNKNEVNVSPYDLRTRTSRNHVQITECSQKKNLKAGFSTKHKDRVSRMELQDEQSPNRSKPHNERWSPGKDIRRNLELDFDKVANPSSKGRNVMSPQSRSLKCSRSGRILLPPLEFWRNQIPVYDKGLDLSLRKGENLRHEFHEDLVFTATVQ</sequence>
<dbReference type="PANTHER" id="PTHR35311">
    <property type="entry name" value="KINETOCHORE-ASSOCIATED PROTEIN KNL-2 HOMOLOG"/>
    <property type="match status" value="1"/>
</dbReference>
<feature type="compositionally biased region" description="Polar residues" evidence="1">
    <location>
        <begin position="172"/>
        <end position="181"/>
    </location>
</feature>
<dbReference type="Proteomes" id="UP000188268">
    <property type="component" value="Unassembled WGS sequence"/>
</dbReference>
<dbReference type="Pfam" id="PF09133">
    <property type="entry name" value="SANTA"/>
    <property type="match status" value="1"/>
</dbReference>
<feature type="compositionally biased region" description="Basic and acidic residues" evidence="1">
    <location>
        <begin position="367"/>
        <end position="377"/>
    </location>
</feature>
<comment type="caution">
    <text evidence="3">The sequence shown here is derived from an EMBL/GenBank/DDBJ whole genome shotgun (WGS) entry which is preliminary data.</text>
</comment>
<dbReference type="PANTHER" id="PTHR35311:SF9">
    <property type="entry name" value="KINETOCHORE-ASSOCIATED PROTEIN KNL-2 HOMOLOG"/>
    <property type="match status" value="1"/>
</dbReference>
<evidence type="ECO:0000313" key="4">
    <source>
        <dbReference type="Proteomes" id="UP000188268"/>
    </source>
</evidence>
<feature type="compositionally biased region" description="Basic and acidic residues" evidence="1">
    <location>
        <begin position="159"/>
        <end position="171"/>
    </location>
</feature>
<feature type="compositionally biased region" description="Polar residues" evidence="1">
    <location>
        <begin position="354"/>
        <end position="366"/>
    </location>
</feature>